<gene>
    <name evidence="2" type="ORF">SPHA_10130</name>
</gene>
<sequence>MAQGRNPYKRDRVGQPPRTRLCPSAEPRPGSSVLRDRQFDHQAELLGLIRYLATPTRGLHVAQGRVYRGFPKPVGSAKKCPYNPYKRDRVGHFPRTRFCSSAEPRPGSFLIRGRKFDRQVEKLGLNRYLATPTRPVGSAKKCPYNPYKRDRVGHFSPNEILPFGGTSSGFLSAQRQKVRPSIREARLEWYLLDSHKIKM</sequence>
<keyword evidence="3" id="KW-1185">Reference proteome</keyword>
<name>A0A812B6J6_ACAPH</name>
<evidence type="ECO:0000313" key="3">
    <source>
        <dbReference type="Proteomes" id="UP000597762"/>
    </source>
</evidence>
<evidence type="ECO:0000256" key="1">
    <source>
        <dbReference type="SAM" id="MobiDB-lite"/>
    </source>
</evidence>
<feature type="region of interest" description="Disordered" evidence="1">
    <location>
        <begin position="1"/>
        <end position="33"/>
    </location>
</feature>
<dbReference type="AlphaFoldDB" id="A0A812B6J6"/>
<comment type="caution">
    <text evidence="2">The sequence shown here is derived from an EMBL/GenBank/DDBJ whole genome shotgun (WGS) entry which is preliminary data.</text>
</comment>
<protein>
    <submittedName>
        <fullName evidence="2">Uncharacterized protein</fullName>
    </submittedName>
</protein>
<dbReference type="EMBL" id="CAHIKZ030000326">
    <property type="protein sequence ID" value="CAE1168605.1"/>
    <property type="molecule type" value="Genomic_DNA"/>
</dbReference>
<accession>A0A812B6J6</accession>
<proteinExistence type="predicted"/>
<organism evidence="2 3">
    <name type="scientific">Acanthosepion pharaonis</name>
    <name type="common">Pharaoh cuttlefish</name>
    <name type="synonym">Sepia pharaonis</name>
    <dbReference type="NCBI Taxonomy" id="158019"/>
    <lineage>
        <taxon>Eukaryota</taxon>
        <taxon>Metazoa</taxon>
        <taxon>Spiralia</taxon>
        <taxon>Lophotrochozoa</taxon>
        <taxon>Mollusca</taxon>
        <taxon>Cephalopoda</taxon>
        <taxon>Coleoidea</taxon>
        <taxon>Decapodiformes</taxon>
        <taxon>Sepiida</taxon>
        <taxon>Sepiina</taxon>
        <taxon>Sepiidae</taxon>
        <taxon>Acanthosepion</taxon>
    </lineage>
</organism>
<reference evidence="2" key="1">
    <citation type="submission" date="2021-01" db="EMBL/GenBank/DDBJ databases">
        <authorList>
            <person name="Li R."/>
            <person name="Bekaert M."/>
        </authorList>
    </citation>
    <scope>NUCLEOTIDE SEQUENCE</scope>
    <source>
        <strain evidence="2">Farmed</strain>
    </source>
</reference>
<evidence type="ECO:0000313" key="2">
    <source>
        <dbReference type="EMBL" id="CAE1168605.1"/>
    </source>
</evidence>
<dbReference type="Proteomes" id="UP000597762">
    <property type="component" value="Unassembled WGS sequence"/>
</dbReference>